<dbReference type="PRINTS" id="PR00080">
    <property type="entry name" value="SDRFAMILY"/>
</dbReference>
<evidence type="ECO:0000256" key="1">
    <source>
        <dbReference type="ARBA" id="ARBA00006484"/>
    </source>
</evidence>
<reference evidence="5 6" key="1">
    <citation type="journal article" date="2016" name="Nat. Commun.">
        <title>Ectomycorrhizal ecology is imprinted in the genome of the dominant symbiotic fungus Cenococcum geophilum.</title>
        <authorList>
            <consortium name="DOE Joint Genome Institute"/>
            <person name="Peter M."/>
            <person name="Kohler A."/>
            <person name="Ohm R.A."/>
            <person name="Kuo A."/>
            <person name="Krutzmann J."/>
            <person name="Morin E."/>
            <person name="Arend M."/>
            <person name="Barry K.W."/>
            <person name="Binder M."/>
            <person name="Choi C."/>
            <person name="Clum A."/>
            <person name="Copeland A."/>
            <person name="Grisel N."/>
            <person name="Haridas S."/>
            <person name="Kipfer T."/>
            <person name="LaButti K."/>
            <person name="Lindquist E."/>
            <person name="Lipzen A."/>
            <person name="Maire R."/>
            <person name="Meier B."/>
            <person name="Mihaltcheva S."/>
            <person name="Molinier V."/>
            <person name="Murat C."/>
            <person name="Poggeler S."/>
            <person name="Quandt C.A."/>
            <person name="Sperisen C."/>
            <person name="Tritt A."/>
            <person name="Tisserant E."/>
            <person name="Crous P.W."/>
            <person name="Henrissat B."/>
            <person name="Nehls U."/>
            <person name="Egli S."/>
            <person name="Spatafora J.W."/>
            <person name="Grigoriev I.V."/>
            <person name="Martin F.M."/>
        </authorList>
    </citation>
    <scope>NUCLEOTIDE SEQUENCE [LARGE SCALE GENOMIC DNA]</scope>
    <source>
        <strain evidence="5 6">CBS 459.81</strain>
    </source>
</reference>
<dbReference type="EMBL" id="KV745347">
    <property type="protein sequence ID" value="OCK75225.1"/>
    <property type="molecule type" value="Genomic_DNA"/>
</dbReference>
<dbReference type="PANTHER" id="PTHR42760:SF133">
    <property type="entry name" value="3-OXOACYL-[ACYL-CARRIER-PROTEIN] REDUCTASE"/>
    <property type="match status" value="1"/>
</dbReference>
<dbReference type="InterPro" id="IPR020904">
    <property type="entry name" value="Sc_DH/Rdtase_CS"/>
</dbReference>
<evidence type="ECO:0000313" key="5">
    <source>
        <dbReference type="EMBL" id="OCK75225.1"/>
    </source>
</evidence>
<dbReference type="AlphaFoldDB" id="A0A8E2E0Y8"/>
<dbReference type="InterPro" id="IPR002347">
    <property type="entry name" value="SDR_fam"/>
</dbReference>
<dbReference type="PROSITE" id="PS00061">
    <property type="entry name" value="ADH_SHORT"/>
    <property type="match status" value="1"/>
</dbReference>
<keyword evidence="6" id="KW-1185">Reference proteome</keyword>
<keyword evidence="3" id="KW-0560">Oxidoreductase</keyword>
<dbReference type="GO" id="GO:0006633">
    <property type="term" value="P:fatty acid biosynthetic process"/>
    <property type="evidence" value="ECO:0007669"/>
    <property type="project" value="TreeGrafter"/>
</dbReference>
<dbReference type="CDD" id="cd05233">
    <property type="entry name" value="SDR_c"/>
    <property type="match status" value="1"/>
</dbReference>
<dbReference type="PRINTS" id="PR00081">
    <property type="entry name" value="GDHRDH"/>
</dbReference>
<organism evidence="5 6">
    <name type="scientific">Lepidopterella palustris CBS 459.81</name>
    <dbReference type="NCBI Taxonomy" id="1314670"/>
    <lineage>
        <taxon>Eukaryota</taxon>
        <taxon>Fungi</taxon>
        <taxon>Dikarya</taxon>
        <taxon>Ascomycota</taxon>
        <taxon>Pezizomycotina</taxon>
        <taxon>Dothideomycetes</taxon>
        <taxon>Pleosporomycetidae</taxon>
        <taxon>Mytilinidiales</taxon>
        <taxon>Argynnaceae</taxon>
        <taxon>Lepidopterella</taxon>
    </lineage>
</organism>
<feature type="domain" description="Ketoreductase" evidence="4">
    <location>
        <begin position="9"/>
        <end position="170"/>
    </location>
</feature>
<dbReference type="SUPFAM" id="SSF51735">
    <property type="entry name" value="NAD(P)-binding Rossmann-fold domains"/>
    <property type="match status" value="1"/>
</dbReference>
<protein>
    <submittedName>
        <fullName evidence="5">2-hydroxycyclohexane-1-carbonyl-CoA dehydrogenase</fullName>
    </submittedName>
</protein>
<gene>
    <name evidence="5" type="ORF">K432DRAFT_466850</name>
</gene>
<dbReference type="GO" id="GO:0048038">
    <property type="term" value="F:quinone binding"/>
    <property type="evidence" value="ECO:0007669"/>
    <property type="project" value="TreeGrafter"/>
</dbReference>
<dbReference type="Pfam" id="PF13561">
    <property type="entry name" value="adh_short_C2"/>
    <property type="match status" value="1"/>
</dbReference>
<dbReference type="SMART" id="SM00822">
    <property type="entry name" value="PKS_KR"/>
    <property type="match status" value="1"/>
</dbReference>
<dbReference type="InterPro" id="IPR057326">
    <property type="entry name" value="KR_dom"/>
</dbReference>
<comment type="similarity">
    <text evidence="1">Belongs to the short-chain dehydrogenases/reductases (SDR) family.</text>
</comment>
<dbReference type="FunFam" id="3.40.50.720:FF:000084">
    <property type="entry name" value="Short-chain dehydrogenase reductase"/>
    <property type="match status" value="1"/>
</dbReference>
<dbReference type="OrthoDB" id="1669814at2759"/>
<evidence type="ECO:0000256" key="3">
    <source>
        <dbReference type="ARBA" id="ARBA00023002"/>
    </source>
</evidence>
<dbReference type="PANTHER" id="PTHR42760">
    <property type="entry name" value="SHORT-CHAIN DEHYDROGENASES/REDUCTASES FAMILY MEMBER"/>
    <property type="match status" value="1"/>
</dbReference>
<name>A0A8E2E0Y8_9PEZI</name>
<proteinExistence type="inferred from homology"/>
<accession>A0A8E2E0Y8</accession>
<dbReference type="GO" id="GO:0016616">
    <property type="term" value="F:oxidoreductase activity, acting on the CH-OH group of donors, NAD or NADP as acceptor"/>
    <property type="evidence" value="ECO:0007669"/>
    <property type="project" value="TreeGrafter"/>
</dbReference>
<keyword evidence="2" id="KW-0521">NADP</keyword>
<sequence>MESQLFESKIYLVTGGAAGIGLATTAQLLSHGAYVYAVDLSKDPSKELSALPQERLTYEQCDVRDRKRCHEVVTSIVEKHGRLDGLVNNAGICPLEGEMPGDDVFEEVYGVNVRGVWNMGTEALTVMREQKGGNVVNIGSISSSHGVARIPLYTSSKHAVLGLTRTWALDFAKYGVRVNCVAPGPTDTQMSRTPLQTVMGPKYGGNKTDDELLELVAATIPLGKIGRPEDIANMINFFMSDLACFITGQIVHVSGGQ</sequence>
<dbReference type="Proteomes" id="UP000250266">
    <property type="component" value="Unassembled WGS sequence"/>
</dbReference>
<dbReference type="Gene3D" id="3.40.50.720">
    <property type="entry name" value="NAD(P)-binding Rossmann-like Domain"/>
    <property type="match status" value="1"/>
</dbReference>
<evidence type="ECO:0000256" key="2">
    <source>
        <dbReference type="ARBA" id="ARBA00022857"/>
    </source>
</evidence>
<evidence type="ECO:0000259" key="4">
    <source>
        <dbReference type="SMART" id="SM00822"/>
    </source>
</evidence>
<dbReference type="InterPro" id="IPR036291">
    <property type="entry name" value="NAD(P)-bd_dom_sf"/>
</dbReference>
<evidence type="ECO:0000313" key="6">
    <source>
        <dbReference type="Proteomes" id="UP000250266"/>
    </source>
</evidence>